<feature type="compositionally biased region" description="Low complexity" evidence="1">
    <location>
        <begin position="610"/>
        <end position="637"/>
    </location>
</feature>
<feature type="transmembrane region" description="Helical" evidence="2">
    <location>
        <begin position="364"/>
        <end position="383"/>
    </location>
</feature>
<keyword evidence="4" id="KW-1185">Reference proteome</keyword>
<dbReference type="SUPFAM" id="SSF53067">
    <property type="entry name" value="Actin-like ATPase domain"/>
    <property type="match status" value="1"/>
</dbReference>
<feature type="compositionally biased region" description="Basic and acidic residues" evidence="1">
    <location>
        <begin position="779"/>
        <end position="792"/>
    </location>
</feature>
<sequence length="1100" mass="114035">MSLDSVTEYALTFSGDAVHLQKRDPFTPSRPHERKPAWRHLGSVDFDEPDFHDMLTELRTMATGEGAEVPLAVTLVIPDDQILYTTLTIAPSGDRERAVAKSLDGLTPYPIDELSFDWEGEGDSVRVAAVARQTLREALEFAREYGFEGQRFSADPEHDQFVGEPDFALAAPGRQRPVIDPAQAGVTAAALMFSDDVEVAKDDPTQDEFVPQAAEDAPEEALQDAAEAVGDAPLAEAADDLDTVPPDSPAEDEEPAGHLSGTASDAGSVAETSFQPLPPLAERDEQDPDTAFEDAERPDMSPEAAAILRHPPQSEAAPADPLNPRARAVHQRAAEARQNRVPGAAPSAPVRPASARTSMRRHSGLFVMLALLVVGLAIAWAFLAQDKPVAQVAPDPTPVQVAAVDLPAADAPVVEDPNAADPTAEDPVEEYQASDEAVTDPAVTDPAAQALSAEDPAAEMPAADAAQAVSPTTDLPAAPATLREDTAAASVTADSTVTEAEALPPLMLHEMSDRDARRVVVAAAAVAAAVVPPPAAVPAETTAAVSEPVPPVTDTPSAPTPEAATAQPAPAKPAATVPAVKPAAVQPPASSQTRSAAPAPTRSTVGTERPASANRKVAAPAPAQAASEADAPAAAKPQLSSSARPQLSPRRSTPQTSTPRMDTAPRVPSDPLPYAASQKSTRPTASARPPARSSAPAHTREKVSSAADTREIPVTAPTHRARPPQRPEGSAPEIIQPETDAQLLDDADRLQLDALVQDLRRHGLALPQPTVTRPAVRLAEARPLRKPKDAKTVTDAVSPSAVEDALRSATAAPPERPAKAATKASGKTAKAADPAPDQTTAAAPASLRGSMRPAARPGGTHRISEEAVEKAIAAAVDASPAIPNAMKLSALNSSPLPPRRTEDGPARAADDDKPDTPAAAGAGAAAVAAAAAPGPDEAELAARRALDEQLQSQAEARIRARAQADAAAEAQARAQAEARARAQAAAEERTARARQQQYKPPEVDDEPEIASNAARGGATTASVAKAATQSRALDTGRTTIIGIIGAGNASRALIRLRNGKVVTVRLGDKIDGGTINSIGDGRLTYVKAGRVRELRMLDGR</sequence>
<feature type="compositionally biased region" description="Basic and acidic residues" evidence="1">
    <location>
        <begin position="899"/>
        <end position="915"/>
    </location>
</feature>
<feature type="region of interest" description="Disordered" evidence="1">
    <location>
        <begin position="776"/>
        <end position="862"/>
    </location>
</feature>
<proteinExistence type="predicted"/>
<keyword evidence="2" id="KW-0472">Membrane</keyword>
<feature type="region of interest" description="Disordered" evidence="1">
    <location>
        <begin position="888"/>
        <end position="923"/>
    </location>
</feature>
<keyword evidence="2" id="KW-0812">Transmembrane</keyword>
<dbReference type="RefSeq" id="WP_395133721.1">
    <property type="nucleotide sequence ID" value="NZ_JBIMPR010000007.1"/>
</dbReference>
<feature type="compositionally biased region" description="Polar residues" evidence="1">
    <location>
        <begin position="261"/>
        <end position="275"/>
    </location>
</feature>
<evidence type="ECO:0000313" key="3">
    <source>
        <dbReference type="EMBL" id="MFH5774648.1"/>
    </source>
</evidence>
<evidence type="ECO:0008006" key="5">
    <source>
        <dbReference type="Google" id="ProtNLM"/>
    </source>
</evidence>
<feature type="compositionally biased region" description="Acidic residues" evidence="1">
    <location>
        <begin position="423"/>
        <end position="433"/>
    </location>
</feature>
<feature type="compositionally biased region" description="Polar residues" evidence="1">
    <location>
        <begin position="638"/>
        <end position="660"/>
    </location>
</feature>
<feature type="compositionally biased region" description="Basic and acidic residues" evidence="1">
    <location>
        <begin position="976"/>
        <end position="991"/>
    </location>
</feature>
<evidence type="ECO:0000313" key="4">
    <source>
        <dbReference type="Proteomes" id="UP001609376"/>
    </source>
</evidence>
<reference evidence="3 4" key="1">
    <citation type="submission" date="2024-10" db="EMBL/GenBank/DDBJ databases">
        <title>Paracoccus drimophilus sp. nov., a novel bacterium from corn roots in Hunan.</title>
        <authorList>
            <person name="Li X."/>
        </authorList>
    </citation>
    <scope>NUCLEOTIDE SEQUENCE [LARGE SCALE GENOMIC DNA]</scope>
    <source>
        <strain evidence="3 4">NGMCC 1.201697</strain>
    </source>
</reference>
<feature type="compositionally biased region" description="Low complexity" evidence="1">
    <location>
        <begin position="819"/>
        <end position="845"/>
    </location>
</feature>
<accession>A0ABW7LJY9</accession>
<gene>
    <name evidence="3" type="ORF">ACHFJ0_10385</name>
</gene>
<feature type="region of interest" description="Disordered" evidence="1">
    <location>
        <begin position="413"/>
        <end position="471"/>
    </location>
</feature>
<evidence type="ECO:0000256" key="1">
    <source>
        <dbReference type="SAM" id="MobiDB-lite"/>
    </source>
</evidence>
<feature type="compositionally biased region" description="Low complexity" evidence="1">
    <location>
        <begin position="555"/>
        <end position="593"/>
    </location>
</feature>
<feature type="region of interest" description="Disordered" evidence="1">
    <location>
        <begin position="312"/>
        <end position="356"/>
    </location>
</feature>
<dbReference type="Proteomes" id="UP001609376">
    <property type="component" value="Unassembled WGS sequence"/>
</dbReference>
<keyword evidence="2" id="KW-1133">Transmembrane helix</keyword>
<feature type="compositionally biased region" description="Basic and acidic residues" evidence="1">
    <location>
        <begin position="698"/>
        <end position="711"/>
    </location>
</feature>
<feature type="region of interest" description="Disordered" evidence="1">
    <location>
        <begin position="542"/>
        <end position="746"/>
    </location>
</feature>
<comment type="caution">
    <text evidence="3">The sequence shown here is derived from an EMBL/GenBank/DDBJ whole genome shotgun (WGS) entry which is preliminary data.</text>
</comment>
<feature type="compositionally biased region" description="Low complexity" evidence="1">
    <location>
        <begin position="413"/>
        <end position="422"/>
    </location>
</feature>
<dbReference type="InterPro" id="IPR043129">
    <property type="entry name" value="ATPase_NBD"/>
</dbReference>
<feature type="region of interest" description="Disordered" evidence="1">
    <location>
        <begin position="970"/>
        <end position="1008"/>
    </location>
</feature>
<dbReference type="EMBL" id="JBIMPR010000007">
    <property type="protein sequence ID" value="MFH5774648.1"/>
    <property type="molecule type" value="Genomic_DNA"/>
</dbReference>
<protein>
    <recommendedName>
        <fullName evidence="5">Meckel syndrome type 1 protein</fullName>
    </recommendedName>
</protein>
<feature type="compositionally biased region" description="Low complexity" evidence="1">
    <location>
        <begin position="680"/>
        <end position="697"/>
    </location>
</feature>
<evidence type="ECO:0000256" key="2">
    <source>
        <dbReference type="SAM" id="Phobius"/>
    </source>
</evidence>
<feature type="compositionally biased region" description="Acidic residues" evidence="1">
    <location>
        <begin position="284"/>
        <end position="293"/>
    </location>
</feature>
<feature type="compositionally biased region" description="Low complexity" evidence="1">
    <location>
        <begin position="453"/>
        <end position="468"/>
    </location>
</feature>
<feature type="region of interest" description="Disordered" evidence="1">
    <location>
        <begin position="239"/>
        <end position="299"/>
    </location>
</feature>
<name>A0ABW7LJY9_9RHOB</name>
<organism evidence="3 4">
    <name type="scientific">Paracoccus broussonetiae subsp. drimophilus</name>
    <dbReference type="NCBI Taxonomy" id="3373869"/>
    <lineage>
        <taxon>Bacteria</taxon>
        <taxon>Pseudomonadati</taxon>
        <taxon>Pseudomonadota</taxon>
        <taxon>Alphaproteobacteria</taxon>
        <taxon>Rhodobacterales</taxon>
        <taxon>Paracoccaceae</taxon>
        <taxon>Paracoccus</taxon>
        <taxon>Paracoccus broussonetiae</taxon>
    </lineage>
</organism>
<feature type="compositionally biased region" description="Low complexity" evidence="1">
    <location>
        <begin position="340"/>
        <end position="356"/>
    </location>
</feature>